<sequence length="215" mass="24120">MSTPQHSRLINAAAKAALRPLGCVQKGRSRTWLDDRSWWIGVIEFQPSSWAKGSYLNVGACWLWYEKDHLSFDAGNRVGSFQPFMVDEQFAPVAKKLAERASQEVIALRGRFPSPSHVQTWLAAKPCTSIWDHYHLAVSTGLSGETAQSKQSFADVISDPDERPWATEIRRRAAEFMRCLELGNGFEAEVMGTVKRTRSLLGLPPLPEDADARFE</sequence>
<accession>A0ABR9G789</accession>
<name>A0ABR9G789_9GAMM</name>
<dbReference type="RefSeq" id="WP_192554759.1">
    <property type="nucleotide sequence ID" value="NZ_JACZZA010000002.1"/>
</dbReference>
<dbReference type="EMBL" id="JACZZA010000002">
    <property type="protein sequence ID" value="MBE1159910.1"/>
    <property type="molecule type" value="Genomic_DNA"/>
</dbReference>
<keyword evidence="2" id="KW-1185">Reference proteome</keyword>
<organism evidence="1 2">
    <name type="scientific">Dyella acidiphila</name>
    <dbReference type="NCBI Taxonomy" id="2775866"/>
    <lineage>
        <taxon>Bacteria</taxon>
        <taxon>Pseudomonadati</taxon>
        <taxon>Pseudomonadota</taxon>
        <taxon>Gammaproteobacteria</taxon>
        <taxon>Lysobacterales</taxon>
        <taxon>Rhodanobacteraceae</taxon>
        <taxon>Dyella</taxon>
    </lineage>
</organism>
<evidence type="ECO:0008006" key="3">
    <source>
        <dbReference type="Google" id="ProtNLM"/>
    </source>
</evidence>
<comment type="caution">
    <text evidence="1">The sequence shown here is derived from an EMBL/GenBank/DDBJ whole genome shotgun (WGS) entry which is preliminary data.</text>
</comment>
<reference evidence="1 2" key="1">
    <citation type="submission" date="2020-09" db="EMBL/GenBank/DDBJ databases">
        <title>Dyella sp. 7MK23 isolated from forest soil.</title>
        <authorList>
            <person name="Fu J."/>
        </authorList>
    </citation>
    <scope>NUCLEOTIDE SEQUENCE [LARGE SCALE GENOMIC DNA]</scope>
    <source>
        <strain evidence="1 2">7MK23</strain>
    </source>
</reference>
<evidence type="ECO:0000313" key="2">
    <source>
        <dbReference type="Proteomes" id="UP000651010"/>
    </source>
</evidence>
<evidence type="ECO:0000313" key="1">
    <source>
        <dbReference type="EMBL" id="MBE1159910.1"/>
    </source>
</evidence>
<proteinExistence type="predicted"/>
<protein>
    <recommendedName>
        <fullName evidence="3">DUF4304 domain-containing protein</fullName>
    </recommendedName>
</protein>
<dbReference type="Proteomes" id="UP000651010">
    <property type="component" value="Unassembled WGS sequence"/>
</dbReference>
<gene>
    <name evidence="1" type="ORF">IGX34_05895</name>
</gene>